<proteinExistence type="predicted"/>
<dbReference type="OrthoDB" id="7062678at2"/>
<evidence type="ECO:0008006" key="3">
    <source>
        <dbReference type="Google" id="ProtNLM"/>
    </source>
</evidence>
<gene>
    <name evidence="1" type="ORF">RSO01_59340</name>
</gene>
<accession>A0A512NII6</accession>
<dbReference type="AlphaFoldDB" id="A0A512NII6"/>
<name>A0A512NII6_9HYPH</name>
<sequence>MSSVLALKRNSSTVRYCFEADAEPGVLPRALELLAKRGLVPARVFAQADADLLSVEIEVEGLEPDTADHVGHCLSQIVGVRQTF</sequence>
<organism evidence="1 2">
    <name type="scientific">Reyranella soli</name>
    <dbReference type="NCBI Taxonomy" id="1230389"/>
    <lineage>
        <taxon>Bacteria</taxon>
        <taxon>Pseudomonadati</taxon>
        <taxon>Pseudomonadota</taxon>
        <taxon>Alphaproteobacteria</taxon>
        <taxon>Hyphomicrobiales</taxon>
        <taxon>Reyranellaceae</taxon>
        <taxon>Reyranella</taxon>
    </lineage>
</organism>
<dbReference type="Proteomes" id="UP000321058">
    <property type="component" value="Unassembled WGS sequence"/>
</dbReference>
<dbReference type="RefSeq" id="WP_147154160.1">
    <property type="nucleotide sequence ID" value="NZ_BKAJ01000110.1"/>
</dbReference>
<evidence type="ECO:0000313" key="1">
    <source>
        <dbReference type="EMBL" id="GEP58768.1"/>
    </source>
</evidence>
<keyword evidence="2" id="KW-1185">Reference proteome</keyword>
<reference evidence="1 2" key="1">
    <citation type="submission" date="2019-07" db="EMBL/GenBank/DDBJ databases">
        <title>Whole genome shotgun sequence of Reyranella soli NBRC 108950.</title>
        <authorList>
            <person name="Hosoyama A."/>
            <person name="Uohara A."/>
            <person name="Ohji S."/>
            <person name="Ichikawa N."/>
        </authorList>
    </citation>
    <scope>NUCLEOTIDE SEQUENCE [LARGE SCALE GENOMIC DNA]</scope>
    <source>
        <strain evidence="1 2">NBRC 108950</strain>
    </source>
</reference>
<comment type="caution">
    <text evidence="1">The sequence shown here is derived from an EMBL/GenBank/DDBJ whole genome shotgun (WGS) entry which is preliminary data.</text>
</comment>
<protein>
    <recommendedName>
        <fullName evidence="3">ACT domain-containing protein</fullName>
    </recommendedName>
</protein>
<evidence type="ECO:0000313" key="2">
    <source>
        <dbReference type="Proteomes" id="UP000321058"/>
    </source>
</evidence>
<dbReference type="EMBL" id="BKAJ01000110">
    <property type="protein sequence ID" value="GEP58768.1"/>
    <property type="molecule type" value="Genomic_DNA"/>
</dbReference>